<dbReference type="AlphaFoldDB" id="A0A8T1VKJ3"/>
<keyword evidence="3" id="KW-1185">Reference proteome</keyword>
<protein>
    <submittedName>
        <fullName evidence="2">Uncharacterized protein</fullName>
    </submittedName>
</protein>
<gene>
    <name evidence="2" type="ORF">PHYPSEUDO_005632</name>
</gene>
<reference evidence="2" key="1">
    <citation type="submission" date="2021-02" db="EMBL/GenBank/DDBJ databases">
        <authorList>
            <person name="Palmer J.M."/>
        </authorList>
    </citation>
    <scope>NUCLEOTIDE SEQUENCE</scope>
    <source>
        <strain evidence="2">SCRP734</strain>
    </source>
</reference>
<name>A0A8T1VKJ3_9STRA</name>
<evidence type="ECO:0000256" key="1">
    <source>
        <dbReference type="SAM" id="Phobius"/>
    </source>
</evidence>
<dbReference type="OrthoDB" id="421038at2759"/>
<evidence type="ECO:0000313" key="3">
    <source>
        <dbReference type="Proteomes" id="UP000694044"/>
    </source>
</evidence>
<organism evidence="2 3">
    <name type="scientific">Phytophthora pseudosyringae</name>
    <dbReference type="NCBI Taxonomy" id="221518"/>
    <lineage>
        <taxon>Eukaryota</taxon>
        <taxon>Sar</taxon>
        <taxon>Stramenopiles</taxon>
        <taxon>Oomycota</taxon>
        <taxon>Peronosporomycetes</taxon>
        <taxon>Peronosporales</taxon>
        <taxon>Peronosporaceae</taxon>
        <taxon>Phytophthora</taxon>
    </lineage>
</organism>
<accession>A0A8T1VKJ3</accession>
<feature type="transmembrane region" description="Helical" evidence="1">
    <location>
        <begin position="557"/>
        <end position="574"/>
    </location>
</feature>
<proteinExistence type="predicted"/>
<keyword evidence="1" id="KW-1133">Transmembrane helix</keyword>
<keyword evidence="1" id="KW-0812">Transmembrane</keyword>
<sequence>MQGAGFDTVSSLQLGPYKYQDKCAYNRQPSVPVSHVRTCAINRGAGGFLARLAAAASLQGTEPKMPSAQARQEQMRTRLVRAHVKQLLLVLPVPGRDAYPRRTIDVNQSAIYRVGCGGGDVTTCTSWFGVHRKATPARPLIPQFTRLSTPAMENNSPLANTQWTACGRKLLKDGQNFFVRGVNYSPTPIGKPGRLDMLGEPTIFLRDLQNLRLMNANAVKTYDFYSYVDHQGYLDAAYNDNVDPVYTIFSIWIDQTVMLPELPESGPQFQHLVREYYLMAKQTGAHPAVMGYSIGGEMNSITVIQDEAFWSKFQALTSAVRRGLKENNNAQKIITTTFVDDGGETFIAGEKHNADVDMWGSNIYQTDYPGAVIPRFLAVPGGKPLLVSEYGFPYASDKGIGDIMQLNYVADLLTQQTFAMQNNFQNTDGVDEQAIVGGFLFEYSDEWWKAGNPDEHNLGLVKNGQFPLGYLSEEYFGLYSASRATSDDPEVDAPTLPNVLKARPTVSLLTTIWGNGSLATEGDLITDCSNDVEPVTIASTSNNVVPTAQSTSSLGDFMLLGLFGGVLFFLLGAIRTHARRRKYHKLSPPSSTRTVWGSPRYQAGSATESSLLTHDIDHQVV</sequence>
<dbReference type="EMBL" id="JAGDFM010000231">
    <property type="protein sequence ID" value="KAG7381805.1"/>
    <property type="molecule type" value="Genomic_DNA"/>
</dbReference>
<comment type="caution">
    <text evidence="2">The sequence shown here is derived from an EMBL/GenBank/DDBJ whole genome shotgun (WGS) entry which is preliminary data.</text>
</comment>
<evidence type="ECO:0000313" key="2">
    <source>
        <dbReference type="EMBL" id="KAG7381805.1"/>
    </source>
</evidence>
<keyword evidence="1" id="KW-0472">Membrane</keyword>
<dbReference type="Proteomes" id="UP000694044">
    <property type="component" value="Unassembled WGS sequence"/>
</dbReference>